<keyword evidence="3" id="KW-1185">Reference proteome</keyword>
<dbReference type="RefSeq" id="WP_022312703.1">
    <property type="nucleotide sequence ID" value="NZ_JAJEPV010000007.1"/>
</dbReference>
<accession>A0AAE3D7Y0</accession>
<dbReference type="Pfam" id="PF12673">
    <property type="entry name" value="SipL"/>
    <property type="match status" value="3"/>
</dbReference>
<protein>
    <submittedName>
        <fullName evidence="2">DUF3794 domain-containing protein</fullName>
    </submittedName>
</protein>
<sequence>MELIKRNIHMDRVKRSTVIQFTMEEDLNLPEDKPDISTLNLEKGEVVIEEIRPGTDEVTVRGKLGYAILYHTQETGSNLVLLSGALPFEEKIHMEGTLPSDTVAVNGTVEDFTVNMINSRKLNLQALLLLTARIEEIYDEELPVGIQGGSAGEGVEYRISPMEVTELSICKNDIFRKKEEIPLPSSYPNIYQILWSNVSLRDVEFKPQEEKLAVQGDIQVFVLYEAEGEERSIRSYETTIPLNGTLECQGCREELLPDIRYSLVRQEHGQPELTIQPDLDGEERILGLECALELNIRLYEEEQIDILRDIYGVTKEVIPDTRDASLRQLLARITGKTKVTDHRKTDIGSPVLQVLHSEGIVTIDHQETTEEGIRLQGSIDLTVLCITENDETPYVSTREQIPYEYTLNVQGVTGTDQAEVHSELEQLQVNLLEGEELDVKAVLSFSTTVMKNIPLEAIEGVEEQEIDSNVLAGLPSAVIYIAAPGDDLWSIGRKYHMPVKTVRELNALESDELRPGQKVLLVKGLA</sequence>
<dbReference type="Proteomes" id="UP001197795">
    <property type="component" value="Unassembled WGS sequence"/>
</dbReference>
<evidence type="ECO:0000259" key="1">
    <source>
        <dbReference type="PROSITE" id="PS51782"/>
    </source>
</evidence>
<dbReference type="Pfam" id="PF01476">
    <property type="entry name" value="LysM"/>
    <property type="match status" value="1"/>
</dbReference>
<dbReference type="AlphaFoldDB" id="A0AAE3D7Y0"/>
<dbReference type="SMART" id="SM00257">
    <property type="entry name" value="LysM"/>
    <property type="match status" value="1"/>
</dbReference>
<reference evidence="2 3" key="1">
    <citation type="submission" date="2021-10" db="EMBL/GenBank/DDBJ databases">
        <title>Anaerobic single-cell dispensing facilitates the cultivation of human gut bacteria.</title>
        <authorList>
            <person name="Afrizal A."/>
        </authorList>
    </citation>
    <scope>NUCLEOTIDE SEQUENCE [LARGE SCALE GENOMIC DNA]</scope>
    <source>
        <strain evidence="2 3">CLA-AA-H273</strain>
    </source>
</reference>
<dbReference type="InterPro" id="IPR024300">
    <property type="entry name" value="SipL_SPOCS_dom"/>
</dbReference>
<evidence type="ECO:0000313" key="2">
    <source>
        <dbReference type="EMBL" id="MCC2118769.1"/>
    </source>
</evidence>
<organism evidence="2 3">
    <name type="scientific">Waltera acetigignens</name>
    <dbReference type="NCBI Taxonomy" id="2981769"/>
    <lineage>
        <taxon>Bacteria</taxon>
        <taxon>Bacillati</taxon>
        <taxon>Bacillota</taxon>
        <taxon>Clostridia</taxon>
        <taxon>Lachnospirales</taxon>
        <taxon>Lachnospiraceae</taxon>
        <taxon>Waltera</taxon>
    </lineage>
</organism>
<proteinExistence type="predicted"/>
<gene>
    <name evidence="2" type="ORF">LKD75_04040</name>
</gene>
<dbReference type="InterPro" id="IPR018392">
    <property type="entry name" value="LysM"/>
</dbReference>
<dbReference type="InterPro" id="IPR036779">
    <property type="entry name" value="LysM_dom_sf"/>
</dbReference>
<dbReference type="PROSITE" id="PS51782">
    <property type="entry name" value="LYSM"/>
    <property type="match status" value="1"/>
</dbReference>
<dbReference type="CDD" id="cd00118">
    <property type="entry name" value="LysM"/>
    <property type="match status" value="1"/>
</dbReference>
<dbReference type="Gene3D" id="3.10.350.10">
    <property type="entry name" value="LysM domain"/>
    <property type="match status" value="1"/>
</dbReference>
<feature type="domain" description="LysM" evidence="1">
    <location>
        <begin position="478"/>
        <end position="521"/>
    </location>
</feature>
<evidence type="ECO:0000313" key="3">
    <source>
        <dbReference type="Proteomes" id="UP001197795"/>
    </source>
</evidence>
<name>A0AAE3D7Y0_9FIRM</name>
<dbReference type="EMBL" id="JAJEPV010000007">
    <property type="protein sequence ID" value="MCC2118769.1"/>
    <property type="molecule type" value="Genomic_DNA"/>
</dbReference>
<comment type="caution">
    <text evidence="2">The sequence shown here is derived from an EMBL/GenBank/DDBJ whole genome shotgun (WGS) entry which is preliminary data.</text>
</comment>
<dbReference type="SUPFAM" id="SSF54106">
    <property type="entry name" value="LysM domain"/>
    <property type="match status" value="1"/>
</dbReference>